<sequence length="79" mass="9012">MLKVVVYQARTARSEKTGKDYVSQTVEIVQSPDRPNVTMRRFAKSEAEALKPGQYTCKVSFFNKGLDLSQSFYDFQPAK</sequence>
<dbReference type="RefSeq" id="WP_310330587.1">
    <property type="nucleotide sequence ID" value="NZ_JAVDXV010000006.1"/>
</dbReference>
<protein>
    <submittedName>
        <fullName evidence="1">Uncharacterized protein</fullName>
    </submittedName>
</protein>
<dbReference type="EMBL" id="JAVDXV010000006">
    <property type="protein sequence ID" value="MDR7334276.1"/>
    <property type="molecule type" value="Genomic_DNA"/>
</dbReference>
<evidence type="ECO:0000313" key="1">
    <source>
        <dbReference type="EMBL" id="MDR7334276.1"/>
    </source>
</evidence>
<keyword evidence="2" id="KW-1185">Reference proteome</keyword>
<organism evidence="1 2">
    <name type="scientific">Roseateles asaccharophilus</name>
    <dbReference type="NCBI Taxonomy" id="582607"/>
    <lineage>
        <taxon>Bacteria</taxon>
        <taxon>Pseudomonadati</taxon>
        <taxon>Pseudomonadota</taxon>
        <taxon>Betaproteobacteria</taxon>
        <taxon>Burkholderiales</taxon>
        <taxon>Sphaerotilaceae</taxon>
        <taxon>Roseateles</taxon>
    </lineage>
</organism>
<name>A0ABU2AAS9_9BURK</name>
<evidence type="ECO:0000313" key="2">
    <source>
        <dbReference type="Proteomes" id="UP001180825"/>
    </source>
</evidence>
<comment type="caution">
    <text evidence="1">The sequence shown here is derived from an EMBL/GenBank/DDBJ whole genome shotgun (WGS) entry which is preliminary data.</text>
</comment>
<gene>
    <name evidence="1" type="ORF">J2X21_003428</name>
</gene>
<proteinExistence type="predicted"/>
<dbReference type="Proteomes" id="UP001180825">
    <property type="component" value="Unassembled WGS sequence"/>
</dbReference>
<accession>A0ABU2AAS9</accession>
<reference evidence="1 2" key="1">
    <citation type="submission" date="2023-07" db="EMBL/GenBank/DDBJ databases">
        <title>Sorghum-associated microbial communities from plants grown in Nebraska, USA.</title>
        <authorList>
            <person name="Schachtman D."/>
        </authorList>
    </citation>
    <scope>NUCLEOTIDE SEQUENCE [LARGE SCALE GENOMIC DNA]</scope>
    <source>
        <strain evidence="1 2">BE316</strain>
    </source>
</reference>